<keyword evidence="2" id="KW-1133">Transmembrane helix</keyword>
<keyword evidence="2" id="KW-0812">Transmembrane</keyword>
<dbReference type="Proteomes" id="UP001058860">
    <property type="component" value="Chromosome"/>
</dbReference>
<feature type="transmembrane region" description="Helical" evidence="2">
    <location>
        <begin position="65"/>
        <end position="90"/>
    </location>
</feature>
<organism evidence="3 4">
    <name type="scientific">Svornostia abyssi</name>
    <dbReference type="NCBI Taxonomy" id="2898438"/>
    <lineage>
        <taxon>Bacteria</taxon>
        <taxon>Bacillati</taxon>
        <taxon>Actinomycetota</taxon>
        <taxon>Thermoleophilia</taxon>
        <taxon>Solirubrobacterales</taxon>
        <taxon>Baekduiaceae</taxon>
        <taxon>Svornostia</taxon>
    </lineage>
</organism>
<evidence type="ECO:0000256" key="1">
    <source>
        <dbReference type="SAM" id="MobiDB-lite"/>
    </source>
</evidence>
<evidence type="ECO:0000256" key="2">
    <source>
        <dbReference type="SAM" id="Phobius"/>
    </source>
</evidence>
<evidence type="ECO:0000313" key="3">
    <source>
        <dbReference type="EMBL" id="UUY05452.1"/>
    </source>
</evidence>
<name>A0ABY5PMA4_9ACTN</name>
<gene>
    <name evidence="3" type="ORF">LRS13_08000</name>
</gene>
<reference evidence="4" key="1">
    <citation type="submission" date="2021-11" db="EMBL/GenBank/DDBJ databases">
        <title>Cultivation dependent microbiological survey of springs from the worlds oldest radium mine currently devoted to the extraction of radon-saturated water.</title>
        <authorList>
            <person name="Kapinusova G."/>
            <person name="Smrhova T."/>
            <person name="Strejcek M."/>
            <person name="Suman J."/>
            <person name="Jani K."/>
            <person name="Pajer P."/>
            <person name="Uhlik O."/>
        </authorList>
    </citation>
    <scope>NUCLEOTIDE SEQUENCE [LARGE SCALE GENOMIC DNA]</scope>
    <source>
        <strain evidence="4">J379</strain>
    </source>
</reference>
<keyword evidence="2" id="KW-0472">Membrane</keyword>
<dbReference type="EMBL" id="CP088295">
    <property type="protein sequence ID" value="UUY05452.1"/>
    <property type="molecule type" value="Genomic_DNA"/>
</dbReference>
<feature type="region of interest" description="Disordered" evidence="1">
    <location>
        <begin position="99"/>
        <end position="119"/>
    </location>
</feature>
<keyword evidence="4" id="KW-1185">Reference proteome</keyword>
<protein>
    <submittedName>
        <fullName evidence="3">Uncharacterized protein</fullName>
    </submittedName>
</protein>
<proteinExistence type="predicted"/>
<sequence length="119" mass="12558">MYAVLLAAVSLLVLPAAPTYDPWAWLIWGREVWSLDLSTAEGPAFKPLPVAVCALLAPLGDGAPVAWVVVARAGAVAAVLLAGVVAWRLAGGVTRSVRDPHVSGHTPCSRRPSRARRWS</sequence>
<evidence type="ECO:0000313" key="4">
    <source>
        <dbReference type="Proteomes" id="UP001058860"/>
    </source>
</evidence>
<accession>A0ABY5PMA4</accession>
<dbReference type="RefSeq" id="WP_353865911.1">
    <property type="nucleotide sequence ID" value="NZ_CP088295.1"/>
</dbReference>